<proteinExistence type="predicted"/>
<keyword evidence="2" id="KW-1185">Reference proteome</keyword>
<sequence length="84" mass="9466">MTGPDGVAHLGDIDTALRREADILSERFPDAPRAEVDAMVREVYAELLRDAEVETHVLSLTRPRVIEQLRERGYDLHEPEVEAG</sequence>
<dbReference type="Proteomes" id="UP001501470">
    <property type="component" value="Unassembled WGS sequence"/>
</dbReference>
<gene>
    <name evidence="1" type="ORF">GCM10009827_112540</name>
</gene>
<name>A0ABP4P1X0_9ACTN</name>
<evidence type="ECO:0000313" key="2">
    <source>
        <dbReference type="Proteomes" id="UP001501470"/>
    </source>
</evidence>
<reference evidence="2" key="1">
    <citation type="journal article" date="2019" name="Int. J. Syst. Evol. Microbiol.">
        <title>The Global Catalogue of Microorganisms (GCM) 10K type strain sequencing project: providing services to taxonomists for standard genome sequencing and annotation.</title>
        <authorList>
            <consortium name="The Broad Institute Genomics Platform"/>
            <consortium name="The Broad Institute Genome Sequencing Center for Infectious Disease"/>
            <person name="Wu L."/>
            <person name="Ma J."/>
        </authorList>
    </citation>
    <scope>NUCLEOTIDE SEQUENCE [LARGE SCALE GENOMIC DNA]</scope>
    <source>
        <strain evidence="2">JCM 15933</strain>
    </source>
</reference>
<evidence type="ECO:0000313" key="1">
    <source>
        <dbReference type="EMBL" id="GAA1572025.1"/>
    </source>
</evidence>
<accession>A0ABP4P1X0</accession>
<protein>
    <submittedName>
        <fullName evidence="1">Uncharacterized protein</fullName>
    </submittedName>
</protein>
<dbReference type="NCBIfam" id="NF046112">
    <property type="entry name" value="MSMEG_6209_Nter"/>
    <property type="match status" value="1"/>
</dbReference>
<dbReference type="RefSeq" id="WP_344514570.1">
    <property type="nucleotide sequence ID" value="NZ_BAAAQD010000048.1"/>
</dbReference>
<dbReference type="EMBL" id="BAAAQD010000048">
    <property type="protein sequence ID" value="GAA1572025.1"/>
    <property type="molecule type" value="Genomic_DNA"/>
</dbReference>
<organism evidence="1 2">
    <name type="scientific">Dactylosporangium maewongense</name>
    <dbReference type="NCBI Taxonomy" id="634393"/>
    <lineage>
        <taxon>Bacteria</taxon>
        <taxon>Bacillati</taxon>
        <taxon>Actinomycetota</taxon>
        <taxon>Actinomycetes</taxon>
        <taxon>Micromonosporales</taxon>
        <taxon>Micromonosporaceae</taxon>
        <taxon>Dactylosporangium</taxon>
    </lineage>
</organism>
<comment type="caution">
    <text evidence="1">The sequence shown here is derived from an EMBL/GenBank/DDBJ whole genome shotgun (WGS) entry which is preliminary data.</text>
</comment>
<dbReference type="Gene3D" id="1.10.8.1060">
    <property type="entry name" value="Corynebacterium glutamicum thioredoxin-dependent arsenate reductase, N-terminal domain"/>
    <property type="match status" value="1"/>
</dbReference>